<keyword evidence="3" id="KW-0064">Aspartyl protease</keyword>
<dbReference type="NCBIfam" id="TIGR00072">
    <property type="entry name" value="hydrog_prot"/>
    <property type="match status" value="1"/>
</dbReference>
<keyword evidence="2 5" id="KW-0645">Protease</keyword>
<dbReference type="Proteomes" id="UP001204798">
    <property type="component" value="Unassembled WGS sequence"/>
</dbReference>
<dbReference type="RefSeq" id="WP_259098571.1">
    <property type="nucleotide sequence ID" value="NZ_CP130454.1"/>
</dbReference>
<name>A0ABT2ES26_9BACT</name>
<dbReference type="EC" id="3.4.23.51" evidence="5"/>
<dbReference type="SUPFAM" id="SSF53163">
    <property type="entry name" value="HybD-like"/>
    <property type="match status" value="1"/>
</dbReference>
<protein>
    <submittedName>
        <fullName evidence="5">Hydrogenase 3 maturation protease</fullName>
        <ecNumber evidence="5">3.4.23.51</ecNumber>
    </submittedName>
</protein>
<evidence type="ECO:0000256" key="3">
    <source>
        <dbReference type="ARBA" id="ARBA00022750"/>
    </source>
</evidence>
<keyword evidence="6" id="KW-1185">Reference proteome</keyword>
<dbReference type="GO" id="GO:0008233">
    <property type="term" value="F:peptidase activity"/>
    <property type="evidence" value="ECO:0007669"/>
    <property type="project" value="UniProtKB-KW"/>
</dbReference>
<gene>
    <name evidence="5" type="ORF">M2350_002645</name>
</gene>
<keyword evidence="4 5" id="KW-0378">Hydrolase</keyword>
<dbReference type="GO" id="GO:0006508">
    <property type="term" value="P:proteolysis"/>
    <property type="evidence" value="ECO:0007669"/>
    <property type="project" value="UniProtKB-KW"/>
</dbReference>
<comment type="caution">
    <text evidence="5">The sequence shown here is derived from an EMBL/GenBank/DDBJ whole genome shotgun (WGS) entry which is preliminary data.</text>
</comment>
<evidence type="ECO:0000256" key="4">
    <source>
        <dbReference type="ARBA" id="ARBA00022801"/>
    </source>
</evidence>
<accession>A0ABT2ES26</accession>
<comment type="similarity">
    <text evidence="1">Belongs to the peptidase A31 family.</text>
</comment>
<sequence length="187" mass="19957">MQAKEDVGSLNFCANTLTQENMRFLRGKKVAVIGVGNRMRGDDGVGSVIAERLQGLARGNLLVIDAETVPENYLGILLDSKPEVVLFIDAVDFGGEAGEWALVPLSVLGDKVPTTHTVSLKLLGQILESNGIECLLLAIQPKQIGFGAPMSEEVASTAERIVQVLAQVFDLTVSRPAEMSGEVHGDE</sequence>
<proteinExistence type="inferred from homology"/>
<dbReference type="PRINTS" id="PR00446">
    <property type="entry name" value="HYDRGNUPTAKE"/>
</dbReference>
<dbReference type="Gene3D" id="3.40.50.1450">
    <property type="entry name" value="HybD-like"/>
    <property type="match status" value="1"/>
</dbReference>
<dbReference type="Pfam" id="PF01750">
    <property type="entry name" value="HycI"/>
    <property type="match status" value="1"/>
</dbReference>
<dbReference type="EMBL" id="JANUCP010000005">
    <property type="protein sequence ID" value="MCS3920216.1"/>
    <property type="molecule type" value="Genomic_DNA"/>
</dbReference>
<dbReference type="InterPro" id="IPR004420">
    <property type="entry name" value="Pept_A31_hyd_mat_HycI"/>
</dbReference>
<dbReference type="CDD" id="cd06067">
    <property type="entry name" value="H2MP_MemB-H2evol"/>
    <property type="match status" value="1"/>
</dbReference>
<organism evidence="5 6">
    <name type="scientific">Candidatus Fervidibacter sacchari</name>
    <dbReference type="NCBI Taxonomy" id="1448929"/>
    <lineage>
        <taxon>Bacteria</taxon>
        <taxon>Candidatus Fervidibacterota</taxon>
        <taxon>Candidatus Fervidibacter</taxon>
    </lineage>
</organism>
<dbReference type="PANTHER" id="PTHR30302">
    <property type="entry name" value="HYDROGENASE 1 MATURATION PROTEASE"/>
    <property type="match status" value="1"/>
</dbReference>
<evidence type="ECO:0000313" key="5">
    <source>
        <dbReference type="EMBL" id="MCS3920216.1"/>
    </source>
</evidence>
<dbReference type="InterPro" id="IPR000671">
    <property type="entry name" value="Peptidase_A31"/>
</dbReference>
<dbReference type="PANTHER" id="PTHR30302:SF1">
    <property type="entry name" value="HYDROGENASE 2 MATURATION PROTEASE"/>
    <property type="match status" value="1"/>
</dbReference>
<evidence type="ECO:0000313" key="6">
    <source>
        <dbReference type="Proteomes" id="UP001204798"/>
    </source>
</evidence>
<dbReference type="InterPro" id="IPR023430">
    <property type="entry name" value="Pept_HybD-like_dom_sf"/>
</dbReference>
<reference evidence="5 6" key="1">
    <citation type="submission" date="2022-08" db="EMBL/GenBank/DDBJ databases">
        <title>Bacterial and archaeal communities from various locations to study Microbial Dark Matter (Phase II).</title>
        <authorList>
            <person name="Stepanauskas R."/>
        </authorList>
    </citation>
    <scope>NUCLEOTIDE SEQUENCE [LARGE SCALE GENOMIC DNA]</scope>
    <source>
        <strain evidence="5 6">PD1</strain>
    </source>
</reference>
<evidence type="ECO:0000256" key="1">
    <source>
        <dbReference type="ARBA" id="ARBA00006814"/>
    </source>
</evidence>
<evidence type="ECO:0000256" key="2">
    <source>
        <dbReference type="ARBA" id="ARBA00022670"/>
    </source>
</evidence>